<dbReference type="RefSeq" id="WP_186741272.1">
    <property type="nucleotide sequence ID" value="NZ_VFIA01000051.1"/>
</dbReference>
<comment type="caution">
    <text evidence="1">The sequence shown here is derived from an EMBL/GenBank/DDBJ whole genome shotgun (WGS) entry which is preliminary data.</text>
</comment>
<evidence type="ECO:0000313" key="1">
    <source>
        <dbReference type="EMBL" id="MBC3794601.1"/>
    </source>
</evidence>
<accession>A0ABR6WDJ3</accession>
<keyword evidence="2" id="KW-1185">Reference proteome</keyword>
<organism evidence="1 2">
    <name type="scientific">Spirosoma utsteinense</name>
    <dbReference type="NCBI Taxonomy" id="2585773"/>
    <lineage>
        <taxon>Bacteria</taxon>
        <taxon>Pseudomonadati</taxon>
        <taxon>Bacteroidota</taxon>
        <taxon>Cytophagia</taxon>
        <taxon>Cytophagales</taxon>
        <taxon>Cytophagaceae</taxon>
        <taxon>Spirosoma</taxon>
    </lineage>
</organism>
<proteinExistence type="predicted"/>
<dbReference type="Proteomes" id="UP000700732">
    <property type="component" value="Unassembled WGS sequence"/>
</dbReference>
<gene>
    <name evidence="1" type="ORF">FH603_5130</name>
</gene>
<evidence type="ECO:0000313" key="2">
    <source>
        <dbReference type="Proteomes" id="UP000700732"/>
    </source>
</evidence>
<sequence>MSLENKPAIKPDEDEDEQWTEAISMEEVAESTDGSDYQRDAYEQWLMLQRDKSSGKPL</sequence>
<name>A0ABR6WDJ3_9BACT</name>
<protein>
    <submittedName>
        <fullName evidence="1">Uncharacterized protein</fullName>
    </submittedName>
</protein>
<reference evidence="1 2" key="1">
    <citation type="submission" date="2019-06" db="EMBL/GenBank/DDBJ databases">
        <title>Spirosoma utsteinense sp. nov. isolated from Antarctic ice-free soils.</title>
        <authorList>
            <person name="Tahon G."/>
        </authorList>
    </citation>
    <scope>NUCLEOTIDE SEQUENCE [LARGE SCALE GENOMIC DNA]</scope>
    <source>
        <strain evidence="1 2">LMG 31447</strain>
    </source>
</reference>
<dbReference type="EMBL" id="VFIA01000051">
    <property type="protein sequence ID" value="MBC3794601.1"/>
    <property type="molecule type" value="Genomic_DNA"/>
</dbReference>